<keyword evidence="5" id="KW-0949">S-adenosyl-L-methionine</keyword>
<keyword evidence="4" id="KW-0808">Transferase</keyword>
<protein>
    <recommendedName>
        <fullName evidence="6">rRNA methyltransferase 2, mitochondrial</fullName>
    </recommendedName>
</protein>
<evidence type="ECO:0000313" key="8">
    <source>
        <dbReference type="EMBL" id="CEL92354.1"/>
    </source>
</evidence>
<dbReference type="FunCoup" id="A0A0G4EA58">
    <property type="interactions" value="335"/>
</dbReference>
<dbReference type="PANTHER" id="PTHR10920:SF18">
    <property type="entry name" value="RRNA METHYLTRANSFERASE 2, MITOCHONDRIAL"/>
    <property type="match status" value="1"/>
</dbReference>
<dbReference type="Proteomes" id="UP000041254">
    <property type="component" value="Unassembled WGS sequence"/>
</dbReference>
<evidence type="ECO:0000256" key="2">
    <source>
        <dbReference type="ARBA" id="ARBA00022552"/>
    </source>
</evidence>
<keyword evidence="2" id="KW-0698">rRNA processing</keyword>
<dbReference type="InterPro" id="IPR015507">
    <property type="entry name" value="rRNA-MeTfrase_E"/>
</dbReference>
<comment type="similarity">
    <text evidence="1">Belongs to the class I-like SAM-binding methyltransferase superfamily. RNA methyltransferase RlmE family.</text>
</comment>
<evidence type="ECO:0000259" key="7">
    <source>
        <dbReference type="Pfam" id="PF01728"/>
    </source>
</evidence>
<reference evidence="8 9" key="1">
    <citation type="submission" date="2014-11" db="EMBL/GenBank/DDBJ databases">
        <authorList>
            <person name="Zhu J."/>
            <person name="Qi W."/>
            <person name="Song R."/>
        </authorList>
    </citation>
    <scope>NUCLEOTIDE SEQUENCE [LARGE SCALE GENOMIC DNA]</scope>
</reference>
<dbReference type="InParanoid" id="A0A0G4EA58"/>
<dbReference type="InterPro" id="IPR002877">
    <property type="entry name" value="RNA_MeTrfase_FtsJ_dom"/>
</dbReference>
<evidence type="ECO:0000256" key="1">
    <source>
        <dbReference type="ARBA" id="ARBA00009258"/>
    </source>
</evidence>
<dbReference type="PhylomeDB" id="A0A0G4EA58"/>
<evidence type="ECO:0000313" key="9">
    <source>
        <dbReference type="Proteomes" id="UP000041254"/>
    </source>
</evidence>
<dbReference type="InterPro" id="IPR050082">
    <property type="entry name" value="RNA_methyltr_RlmE"/>
</dbReference>
<dbReference type="Pfam" id="PF01728">
    <property type="entry name" value="FtsJ"/>
    <property type="match status" value="1"/>
</dbReference>
<dbReference type="Gene3D" id="3.40.50.150">
    <property type="entry name" value="Vaccinia Virus protein VP39"/>
    <property type="match status" value="1"/>
</dbReference>
<dbReference type="OMA" id="HRQTDHL"/>
<dbReference type="GO" id="GO:0008650">
    <property type="term" value="F:rRNA (uridine-2'-O-)-methyltransferase activity"/>
    <property type="evidence" value="ECO:0007669"/>
    <property type="project" value="TreeGrafter"/>
</dbReference>
<evidence type="ECO:0000256" key="5">
    <source>
        <dbReference type="ARBA" id="ARBA00022691"/>
    </source>
</evidence>
<dbReference type="VEuPathDB" id="CryptoDB:Vbra_6812"/>
<keyword evidence="3" id="KW-0489">Methyltransferase</keyword>
<dbReference type="HAMAP" id="MF_01547">
    <property type="entry name" value="RNA_methyltr_E"/>
    <property type="match status" value="1"/>
</dbReference>
<dbReference type="OrthoDB" id="20105at2759"/>
<dbReference type="STRING" id="1169540.A0A0G4EA58"/>
<organism evidence="8 9">
    <name type="scientific">Vitrella brassicaformis (strain CCMP3155)</name>
    <dbReference type="NCBI Taxonomy" id="1169540"/>
    <lineage>
        <taxon>Eukaryota</taxon>
        <taxon>Sar</taxon>
        <taxon>Alveolata</taxon>
        <taxon>Colpodellida</taxon>
        <taxon>Vitrellaceae</taxon>
        <taxon>Vitrella</taxon>
    </lineage>
</organism>
<feature type="domain" description="Ribosomal RNA methyltransferase FtsJ" evidence="7">
    <location>
        <begin position="70"/>
        <end position="247"/>
    </location>
</feature>
<evidence type="ECO:0000256" key="6">
    <source>
        <dbReference type="ARBA" id="ARBA00041184"/>
    </source>
</evidence>
<sequence length="272" mass="31077">MEKASKALRSTSVSGERVAHCAAPSCSWARQKHGGVQMSHVANRKSNHSVRWIERHINDRYVMKAQQENYRSRAAYKLMQMDDRFCFLKRHQVVVDLGCYPGGWSQVALERTYCDGSSRGVVLGVDKVRMDPLLHHTFIQGDVSHKEILDRCFNVLGDRRADVVLSDMAPKLIGVKQDDHLASAETALFACDFVEQLGGWFIVKLFYGGQGDNLKVYLKTRFERVRSVKPRASRNESREMYFICEKFIGHRHDTPTDTPTDRAFLVSCVVFM</sequence>
<dbReference type="AlphaFoldDB" id="A0A0G4EA58"/>
<dbReference type="EMBL" id="CDMY01000069">
    <property type="protein sequence ID" value="CEL92354.1"/>
    <property type="molecule type" value="Genomic_DNA"/>
</dbReference>
<dbReference type="SUPFAM" id="SSF53335">
    <property type="entry name" value="S-adenosyl-L-methionine-dependent methyltransferases"/>
    <property type="match status" value="1"/>
</dbReference>
<evidence type="ECO:0000256" key="4">
    <source>
        <dbReference type="ARBA" id="ARBA00022679"/>
    </source>
</evidence>
<dbReference type="InterPro" id="IPR029063">
    <property type="entry name" value="SAM-dependent_MTases_sf"/>
</dbReference>
<gene>
    <name evidence="8" type="ORF">Vbra_6812</name>
</gene>
<evidence type="ECO:0000256" key="3">
    <source>
        <dbReference type="ARBA" id="ARBA00022603"/>
    </source>
</evidence>
<accession>A0A0G4EA58</accession>
<name>A0A0G4EA58_VITBC</name>
<dbReference type="PANTHER" id="PTHR10920">
    <property type="entry name" value="RIBOSOMAL RNA METHYLTRANSFERASE"/>
    <property type="match status" value="1"/>
</dbReference>
<keyword evidence="9" id="KW-1185">Reference proteome</keyword>
<proteinExistence type="inferred from homology"/>